<accession>S8CZ25</accession>
<feature type="compositionally biased region" description="Basic and acidic residues" evidence="1">
    <location>
        <begin position="242"/>
        <end position="252"/>
    </location>
</feature>
<comment type="caution">
    <text evidence="2">The sequence shown here is derived from an EMBL/GenBank/DDBJ whole genome shotgun (WGS) entry which is preliminary data.</text>
</comment>
<dbReference type="Proteomes" id="UP000015453">
    <property type="component" value="Unassembled WGS sequence"/>
</dbReference>
<dbReference type="AlphaFoldDB" id="S8CZ25"/>
<organism evidence="2 3">
    <name type="scientific">Genlisea aurea</name>
    <dbReference type="NCBI Taxonomy" id="192259"/>
    <lineage>
        <taxon>Eukaryota</taxon>
        <taxon>Viridiplantae</taxon>
        <taxon>Streptophyta</taxon>
        <taxon>Embryophyta</taxon>
        <taxon>Tracheophyta</taxon>
        <taxon>Spermatophyta</taxon>
        <taxon>Magnoliopsida</taxon>
        <taxon>eudicotyledons</taxon>
        <taxon>Gunneridae</taxon>
        <taxon>Pentapetalae</taxon>
        <taxon>asterids</taxon>
        <taxon>lamiids</taxon>
        <taxon>Lamiales</taxon>
        <taxon>Lentibulariaceae</taxon>
        <taxon>Genlisea</taxon>
    </lineage>
</organism>
<name>S8CZ25_9LAMI</name>
<feature type="compositionally biased region" description="Polar residues" evidence="1">
    <location>
        <begin position="286"/>
        <end position="304"/>
    </location>
</feature>
<evidence type="ECO:0000313" key="3">
    <source>
        <dbReference type="Proteomes" id="UP000015453"/>
    </source>
</evidence>
<evidence type="ECO:0000313" key="2">
    <source>
        <dbReference type="EMBL" id="EPS72749.1"/>
    </source>
</evidence>
<reference evidence="2 3" key="1">
    <citation type="journal article" date="2013" name="BMC Genomics">
        <title>The miniature genome of a carnivorous plant Genlisea aurea contains a low number of genes and short non-coding sequences.</title>
        <authorList>
            <person name="Leushkin E.V."/>
            <person name="Sutormin R.A."/>
            <person name="Nabieva E.R."/>
            <person name="Penin A.A."/>
            <person name="Kondrashov A.S."/>
            <person name="Logacheva M.D."/>
        </authorList>
    </citation>
    <scope>NUCLEOTIDE SEQUENCE [LARGE SCALE GENOMIC DNA]</scope>
</reference>
<dbReference type="PANTHER" id="PTHR34457:SF3">
    <property type="entry name" value="PROTEIN TIC236, CHLOROPLASTIC"/>
    <property type="match status" value="1"/>
</dbReference>
<dbReference type="EMBL" id="AUSU01000706">
    <property type="protein sequence ID" value="EPS72749.1"/>
    <property type="molecule type" value="Genomic_DNA"/>
</dbReference>
<sequence length="470" mass="52759">LVEIMSLELQNPFLGVLLRGKGKKCNYGYSRGAPLGTGSQFWPCACSKRTGWIFHGKKFMHFWGENVESLWKKLEQRSGWMLNSVKGPIIQSKTLAKFAAPISLEGLFLLRCSVFCTVISGLCLLIWYGQSRAKVYIESRLLPSVCLLLRDQIERDFDFGKVRRVSPLSITLESCSVGPHGEEFSCLEVPTVKLRIHPFASLRRGKIVIDAVLFNPTILVAQKKNFTWLGIPYTEGMAKQHLSTEEGIDSRTRTRRVSREQAGTQWERERDDRARVAAENGYVLSESGTVLSGGDPSNESTSPPTRERAPNPFTYIDEKLHSRDHHCMDVAAEYDLKHADLERSFGEKVSNPDASIWTRIISGTVMHKFKRKPNGRELSVLSIASKSRLLERSAVAACSYFQGKSRMTGNSGDESVDVNSQRWGTSEFQKKNGAVNDISVVKFSKSDAAEEHSGHMVENVDKNQIKELIH</sequence>
<feature type="non-terminal residue" evidence="2">
    <location>
        <position position="470"/>
    </location>
</feature>
<evidence type="ECO:0000256" key="1">
    <source>
        <dbReference type="SAM" id="MobiDB-lite"/>
    </source>
</evidence>
<protein>
    <submittedName>
        <fullName evidence="2">Uncharacterized protein</fullName>
    </submittedName>
</protein>
<dbReference type="InterPro" id="IPR053022">
    <property type="entry name" value="Chloroplast_translocon_comp"/>
</dbReference>
<gene>
    <name evidence="2" type="ORF">M569_02004</name>
</gene>
<feature type="region of interest" description="Disordered" evidence="1">
    <location>
        <begin position="286"/>
        <end position="311"/>
    </location>
</feature>
<keyword evidence="3" id="KW-1185">Reference proteome</keyword>
<feature type="region of interest" description="Disordered" evidence="1">
    <location>
        <begin position="242"/>
        <end position="271"/>
    </location>
</feature>
<dbReference type="OrthoDB" id="1386367at2759"/>
<feature type="non-terminal residue" evidence="2">
    <location>
        <position position="1"/>
    </location>
</feature>
<proteinExistence type="predicted"/>
<dbReference type="PANTHER" id="PTHR34457">
    <property type="entry name" value="EMBRYO DEFECTIVE 2410"/>
    <property type="match status" value="1"/>
</dbReference>